<keyword evidence="7" id="KW-1185">Reference proteome</keyword>
<accession>A0A8J2Q5Z7</accession>
<proteinExistence type="inferred from homology"/>
<evidence type="ECO:0000256" key="4">
    <source>
        <dbReference type="SAM" id="SignalP"/>
    </source>
</evidence>
<gene>
    <name evidence="6" type="ORF">DCHRY22_LOCUS943</name>
</gene>
<dbReference type="InterPro" id="IPR000215">
    <property type="entry name" value="Serpin_fam"/>
</dbReference>
<dbReference type="PANTHER" id="PTHR11461">
    <property type="entry name" value="SERINE PROTEASE INHIBITOR, SERPIN"/>
    <property type="match status" value="1"/>
</dbReference>
<sequence>MIGSILLSILSVAASKSLDYTSTARNFSIVLVYFTQTKTDHEVVLAPFGLWSLMGQVAFAANGTTRYELQSTLISNASNEKSYFENLDNLTNKLKEPSDGVEMMIKNFLFRDKSLKVPLDFVTRVEQTKGNIWSVDFADISAPRLLNSIIKSTTKFPIPVFGPNDLNATDLIFSNVFSFKGKWSTPFNASNTYVLTSVDAAGNPVDSVNIMSQEMNVPFSDIKKLKATVTELPFGTDAKFCMLIIKPYEGVTVTEVYKQLASVLLKNIFDKLKSDFNDVGTKNITVKLPRFEKQSFLVLNAPLNDMGTYTIFDPDKAELSGLSEDPLYVATVEQRARIFVSEEGVDVYSTIPANLEIATSTRPIYAKPFIFFIVHKSTMTILVGGIYGKS</sequence>
<feature type="domain" description="Serpin" evidence="5">
    <location>
        <begin position="28"/>
        <end position="389"/>
    </location>
</feature>
<keyword evidence="1" id="KW-0646">Protease inhibitor</keyword>
<name>A0A8J2Q5Z7_9NEOP</name>
<dbReference type="Gene3D" id="3.30.497.10">
    <property type="entry name" value="Antithrombin, subunit I, domain 2"/>
    <property type="match status" value="1"/>
</dbReference>
<dbReference type="Pfam" id="PF00079">
    <property type="entry name" value="Serpin"/>
    <property type="match status" value="1"/>
</dbReference>
<comment type="caution">
    <text evidence="6">The sequence shown here is derived from an EMBL/GenBank/DDBJ whole genome shotgun (WGS) entry which is preliminary data.</text>
</comment>
<dbReference type="GO" id="GO:0005615">
    <property type="term" value="C:extracellular space"/>
    <property type="evidence" value="ECO:0007669"/>
    <property type="project" value="InterPro"/>
</dbReference>
<dbReference type="InterPro" id="IPR023796">
    <property type="entry name" value="Serpin_dom"/>
</dbReference>
<dbReference type="PANTHER" id="PTHR11461:SF367">
    <property type="entry name" value="GH21475P-RELATED"/>
    <property type="match status" value="1"/>
</dbReference>
<evidence type="ECO:0000259" key="5">
    <source>
        <dbReference type="SMART" id="SM00093"/>
    </source>
</evidence>
<dbReference type="SMART" id="SM00093">
    <property type="entry name" value="SERPIN"/>
    <property type="match status" value="1"/>
</dbReference>
<dbReference type="EMBL" id="CAKASE010000043">
    <property type="protein sequence ID" value="CAG9558993.1"/>
    <property type="molecule type" value="Genomic_DNA"/>
</dbReference>
<evidence type="ECO:0000313" key="6">
    <source>
        <dbReference type="EMBL" id="CAG9558993.1"/>
    </source>
</evidence>
<organism evidence="6 7">
    <name type="scientific">Danaus chrysippus</name>
    <name type="common">African queen</name>
    <dbReference type="NCBI Taxonomy" id="151541"/>
    <lineage>
        <taxon>Eukaryota</taxon>
        <taxon>Metazoa</taxon>
        <taxon>Ecdysozoa</taxon>
        <taxon>Arthropoda</taxon>
        <taxon>Hexapoda</taxon>
        <taxon>Insecta</taxon>
        <taxon>Pterygota</taxon>
        <taxon>Neoptera</taxon>
        <taxon>Endopterygota</taxon>
        <taxon>Lepidoptera</taxon>
        <taxon>Glossata</taxon>
        <taxon>Ditrysia</taxon>
        <taxon>Papilionoidea</taxon>
        <taxon>Nymphalidae</taxon>
        <taxon>Danainae</taxon>
        <taxon>Danaini</taxon>
        <taxon>Danaina</taxon>
        <taxon>Danaus</taxon>
        <taxon>Anosia</taxon>
    </lineage>
</organism>
<protein>
    <submittedName>
        <fullName evidence="6">(African queen) hypothetical protein</fullName>
    </submittedName>
</protein>
<evidence type="ECO:0000256" key="2">
    <source>
        <dbReference type="ARBA" id="ARBA00022900"/>
    </source>
</evidence>
<keyword evidence="2" id="KW-0722">Serine protease inhibitor</keyword>
<dbReference type="GO" id="GO:0004867">
    <property type="term" value="F:serine-type endopeptidase inhibitor activity"/>
    <property type="evidence" value="ECO:0007669"/>
    <property type="project" value="UniProtKB-KW"/>
</dbReference>
<evidence type="ECO:0000256" key="3">
    <source>
        <dbReference type="RuleBase" id="RU000411"/>
    </source>
</evidence>
<comment type="similarity">
    <text evidence="3">Belongs to the serpin family.</text>
</comment>
<evidence type="ECO:0000256" key="1">
    <source>
        <dbReference type="ARBA" id="ARBA00022690"/>
    </source>
</evidence>
<dbReference type="Gene3D" id="2.30.39.10">
    <property type="entry name" value="Alpha-1-antitrypsin, domain 1"/>
    <property type="match status" value="1"/>
</dbReference>
<dbReference type="Proteomes" id="UP000789524">
    <property type="component" value="Unassembled WGS sequence"/>
</dbReference>
<dbReference type="SUPFAM" id="SSF56574">
    <property type="entry name" value="Serpins"/>
    <property type="match status" value="1"/>
</dbReference>
<dbReference type="OrthoDB" id="671595at2759"/>
<dbReference type="AlphaFoldDB" id="A0A8J2Q5Z7"/>
<feature type="signal peptide" evidence="4">
    <location>
        <begin position="1"/>
        <end position="15"/>
    </location>
</feature>
<dbReference type="InterPro" id="IPR042178">
    <property type="entry name" value="Serpin_sf_1"/>
</dbReference>
<dbReference type="InterPro" id="IPR036186">
    <property type="entry name" value="Serpin_sf"/>
</dbReference>
<evidence type="ECO:0000313" key="7">
    <source>
        <dbReference type="Proteomes" id="UP000789524"/>
    </source>
</evidence>
<dbReference type="InterPro" id="IPR042185">
    <property type="entry name" value="Serpin_sf_2"/>
</dbReference>
<keyword evidence="4" id="KW-0732">Signal</keyword>
<reference evidence="6" key="1">
    <citation type="submission" date="2021-09" db="EMBL/GenBank/DDBJ databases">
        <authorList>
            <person name="Martin H S."/>
        </authorList>
    </citation>
    <scope>NUCLEOTIDE SEQUENCE</scope>
</reference>
<feature type="chain" id="PRO_5035179596" evidence="4">
    <location>
        <begin position="16"/>
        <end position="390"/>
    </location>
</feature>